<organism evidence="1 2">
    <name type="scientific">Inhella inkyongensis</name>
    <dbReference type="NCBI Taxonomy" id="392593"/>
    <lineage>
        <taxon>Bacteria</taxon>
        <taxon>Pseudomonadati</taxon>
        <taxon>Pseudomonadota</taxon>
        <taxon>Betaproteobacteria</taxon>
        <taxon>Burkholderiales</taxon>
        <taxon>Sphaerotilaceae</taxon>
        <taxon>Inhella</taxon>
    </lineage>
</organism>
<gene>
    <name evidence="1" type="ORF">HNQ51_003678</name>
</gene>
<sequence>MLGLALLLSACGSGVSVSQGNTPQQQRAMAMWQERCKKSGEFIHKTVEGVEGVYLVNVRTHKDNFNLGEQPADQFRLSDPYGHDLTDEGYLISFARNSRTGGRDEPVAEGWPPHKGYRFIEAHDPKDGKLYRFTGRVDQPWLRDKSYGEWVREFVLDRTPLKQRTLRYGVKFEDISTREEREHWIAGSSLKVIDLETGEVLGERVGYMVDWAQGSRAGARQPWTFAADNACPDFRRDFPSSIYGNRHKAVSQAHQTQRFVEKVLKPLN</sequence>
<accession>A0A840S9N3</accession>
<dbReference type="AlphaFoldDB" id="A0A840S9N3"/>
<dbReference type="Proteomes" id="UP000554837">
    <property type="component" value="Unassembled WGS sequence"/>
</dbReference>
<dbReference type="EMBL" id="JACHHO010000009">
    <property type="protein sequence ID" value="MBB5206332.1"/>
    <property type="molecule type" value="Genomic_DNA"/>
</dbReference>
<dbReference type="OrthoDB" id="8862546at2"/>
<evidence type="ECO:0000313" key="1">
    <source>
        <dbReference type="EMBL" id="MBB5206332.1"/>
    </source>
</evidence>
<reference evidence="1 2" key="1">
    <citation type="submission" date="2020-08" db="EMBL/GenBank/DDBJ databases">
        <title>Genomic Encyclopedia of Type Strains, Phase IV (KMG-IV): sequencing the most valuable type-strain genomes for metagenomic binning, comparative biology and taxonomic classification.</title>
        <authorList>
            <person name="Goeker M."/>
        </authorList>
    </citation>
    <scope>NUCLEOTIDE SEQUENCE [LARGE SCALE GENOMIC DNA]</scope>
    <source>
        <strain evidence="1 2">DSM 23958</strain>
    </source>
</reference>
<proteinExistence type="predicted"/>
<dbReference type="RefSeq" id="WP_138856407.1">
    <property type="nucleotide sequence ID" value="NZ_CP040709.1"/>
</dbReference>
<name>A0A840S9N3_9BURK</name>
<comment type="caution">
    <text evidence="1">The sequence shown here is derived from an EMBL/GenBank/DDBJ whole genome shotgun (WGS) entry which is preliminary data.</text>
</comment>
<evidence type="ECO:0000313" key="2">
    <source>
        <dbReference type="Proteomes" id="UP000554837"/>
    </source>
</evidence>
<protein>
    <submittedName>
        <fullName evidence="1">Uncharacterized protein</fullName>
    </submittedName>
</protein>
<keyword evidence="2" id="KW-1185">Reference proteome</keyword>